<sequence>MAEQQQIEKSFHILKPGGNPEVLRKCAEAWREMAHDLKSAGADLGRQVDELSESEWGGQAATGFREHWTHTKEQIDQALPRFHAVAKELEQAADHIEDTNTQVEHVLEELAVTAAVGVGLTVITAGFSDLVAAGSAAAEVAEAGAVVARLAKVLKTIESALESLRGLMAGNKFLKFGMEFATNVGGNFTGNVLGQVFTGQKVTWGQDFQDAAVAGGVGTALGAGGRTLGQKMPNALGDVISGNGLAGKMTTGAATSAGGQMAADGVDIAQGSKTGANIIPDLITSAAGGAAGGASVHGGEARYEHGGGGRHRDPESGPTFGPGRQAGANGVVYGDANANETDRTADHPQSPFDKPRSALTDPDGAYEG</sequence>
<feature type="region of interest" description="Disordered" evidence="1">
    <location>
        <begin position="289"/>
        <end position="368"/>
    </location>
</feature>
<reference evidence="3 4" key="1">
    <citation type="submission" date="2019-12" db="EMBL/GenBank/DDBJ databases">
        <title>Whole genome shotgun sequence of Streptomyces tubercidicus NBRC 13090.</title>
        <authorList>
            <person name="Ichikawa N."/>
            <person name="Kimura A."/>
            <person name="Kitahashi Y."/>
            <person name="Komaki H."/>
            <person name="Tamura T."/>
        </authorList>
    </citation>
    <scope>NUCLEOTIDE SEQUENCE [LARGE SCALE GENOMIC DNA]</scope>
    <source>
        <strain evidence="3 4">NBRC 13090</strain>
    </source>
</reference>
<dbReference type="SUPFAM" id="SSF140453">
    <property type="entry name" value="EsxAB dimer-like"/>
    <property type="match status" value="1"/>
</dbReference>
<feature type="domain" description="Outer membrane channel protein CpnT-like N-terminal" evidence="2">
    <location>
        <begin position="16"/>
        <end position="142"/>
    </location>
</feature>
<name>A0A640UPC3_9ACTN</name>
<evidence type="ECO:0000256" key="1">
    <source>
        <dbReference type="SAM" id="MobiDB-lite"/>
    </source>
</evidence>
<evidence type="ECO:0000313" key="4">
    <source>
        <dbReference type="Proteomes" id="UP000431826"/>
    </source>
</evidence>
<dbReference type="InterPro" id="IPR036689">
    <property type="entry name" value="ESAT-6-like_sf"/>
</dbReference>
<organism evidence="3 4">
    <name type="scientific">Streptomyces tubercidicus</name>
    <dbReference type="NCBI Taxonomy" id="47759"/>
    <lineage>
        <taxon>Bacteria</taxon>
        <taxon>Bacillati</taxon>
        <taxon>Actinomycetota</taxon>
        <taxon>Actinomycetes</taxon>
        <taxon>Kitasatosporales</taxon>
        <taxon>Streptomycetaceae</taxon>
        <taxon>Streptomyces</taxon>
    </lineage>
</organism>
<dbReference type="Pfam" id="PF25547">
    <property type="entry name" value="WXG100_2"/>
    <property type="match status" value="1"/>
</dbReference>
<comment type="caution">
    <text evidence="3">The sequence shown here is derived from an EMBL/GenBank/DDBJ whole genome shotgun (WGS) entry which is preliminary data.</text>
</comment>
<dbReference type="RefSeq" id="WP_159743597.1">
    <property type="nucleotide sequence ID" value="NZ_BLIR01000001.1"/>
</dbReference>
<dbReference type="InterPro" id="IPR057746">
    <property type="entry name" value="CpnT-like_N"/>
</dbReference>
<proteinExistence type="predicted"/>
<feature type="compositionally biased region" description="Basic and acidic residues" evidence="1">
    <location>
        <begin position="299"/>
        <end position="315"/>
    </location>
</feature>
<dbReference type="Gene3D" id="1.10.287.1060">
    <property type="entry name" value="ESAT-6-like"/>
    <property type="match status" value="1"/>
</dbReference>
<evidence type="ECO:0000259" key="2">
    <source>
        <dbReference type="Pfam" id="PF25547"/>
    </source>
</evidence>
<dbReference type="GeneID" id="96283365"/>
<dbReference type="EMBL" id="BLIR01000001">
    <property type="protein sequence ID" value="GFE37559.1"/>
    <property type="molecule type" value="Genomic_DNA"/>
</dbReference>
<dbReference type="AlphaFoldDB" id="A0A640UPC3"/>
<evidence type="ECO:0000313" key="3">
    <source>
        <dbReference type="EMBL" id="GFE37559.1"/>
    </source>
</evidence>
<dbReference type="Proteomes" id="UP000431826">
    <property type="component" value="Unassembled WGS sequence"/>
</dbReference>
<protein>
    <recommendedName>
        <fullName evidence="2">Outer membrane channel protein CpnT-like N-terminal domain-containing protein</fullName>
    </recommendedName>
</protein>
<gene>
    <name evidence="3" type="ORF">Stube_22320</name>
</gene>
<dbReference type="OrthoDB" id="4147017at2"/>
<keyword evidence="4" id="KW-1185">Reference proteome</keyword>
<accession>A0A640UPC3</accession>